<keyword evidence="7 11" id="KW-1133">Transmembrane helix</keyword>
<dbReference type="Pfam" id="PF00083">
    <property type="entry name" value="Sugar_tr"/>
    <property type="match status" value="1"/>
</dbReference>
<keyword evidence="6" id="KW-0769">Symport</keyword>
<dbReference type="InterPro" id="IPR005829">
    <property type="entry name" value="Sugar_transporter_CS"/>
</dbReference>
<dbReference type="PANTHER" id="PTHR43045:SF1">
    <property type="entry name" value="SHIKIMATE TRANSPORTER"/>
    <property type="match status" value="1"/>
</dbReference>
<evidence type="ECO:0000259" key="12">
    <source>
        <dbReference type="PROSITE" id="PS50850"/>
    </source>
</evidence>
<feature type="transmembrane region" description="Helical" evidence="11">
    <location>
        <begin position="94"/>
        <end position="117"/>
    </location>
</feature>
<feature type="transmembrane region" description="Helical" evidence="11">
    <location>
        <begin position="58"/>
        <end position="82"/>
    </location>
</feature>
<keyword evidence="5 11" id="KW-0812">Transmembrane</keyword>
<gene>
    <name evidence="13" type="ORF">F8O04_05770</name>
</gene>
<dbReference type="FunFam" id="1.20.1250.20:FF:000001">
    <property type="entry name" value="Dicarboxylate MFS transporter"/>
    <property type="match status" value="1"/>
</dbReference>
<evidence type="ECO:0000256" key="2">
    <source>
        <dbReference type="ARBA" id="ARBA00008240"/>
    </source>
</evidence>
<feature type="transmembrane region" description="Helical" evidence="11">
    <location>
        <begin position="19"/>
        <end position="38"/>
    </location>
</feature>
<dbReference type="SUPFAM" id="SSF103473">
    <property type="entry name" value="MFS general substrate transporter"/>
    <property type="match status" value="1"/>
</dbReference>
<dbReference type="GO" id="GO:0015293">
    <property type="term" value="F:symporter activity"/>
    <property type="evidence" value="ECO:0007669"/>
    <property type="project" value="UniProtKB-KW"/>
</dbReference>
<evidence type="ECO:0000256" key="6">
    <source>
        <dbReference type="ARBA" id="ARBA00022847"/>
    </source>
</evidence>
<feature type="transmembrane region" description="Helical" evidence="11">
    <location>
        <begin position="344"/>
        <end position="371"/>
    </location>
</feature>
<evidence type="ECO:0000313" key="13">
    <source>
        <dbReference type="EMBL" id="KAB1649742.1"/>
    </source>
</evidence>
<dbReference type="OrthoDB" id="8953821at2"/>
<evidence type="ECO:0000256" key="4">
    <source>
        <dbReference type="ARBA" id="ARBA00022475"/>
    </source>
</evidence>
<keyword evidence="3" id="KW-0813">Transport</keyword>
<feature type="transmembrane region" description="Helical" evidence="11">
    <location>
        <begin position="194"/>
        <end position="217"/>
    </location>
</feature>
<name>A0A6H9WFR3_9MICO</name>
<feature type="transmembrane region" description="Helical" evidence="11">
    <location>
        <begin position="413"/>
        <end position="431"/>
    </location>
</feature>
<evidence type="ECO:0000256" key="10">
    <source>
        <dbReference type="ARBA" id="ARBA00039918"/>
    </source>
</evidence>
<evidence type="ECO:0000256" key="1">
    <source>
        <dbReference type="ARBA" id="ARBA00004651"/>
    </source>
</evidence>
<dbReference type="RefSeq" id="WP_158028328.1">
    <property type="nucleotide sequence ID" value="NZ_BMHG01000001.1"/>
</dbReference>
<evidence type="ECO:0000256" key="8">
    <source>
        <dbReference type="ARBA" id="ARBA00023136"/>
    </source>
</evidence>
<feature type="domain" description="Major facilitator superfamily (MFS) profile" evidence="12">
    <location>
        <begin position="20"/>
        <end position="436"/>
    </location>
</feature>
<dbReference type="PANTHER" id="PTHR43045">
    <property type="entry name" value="SHIKIMATE TRANSPORTER"/>
    <property type="match status" value="1"/>
</dbReference>
<protein>
    <recommendedName>
        <fullName evidence="10">Putative proline/betaine transporter</fullName>
    </recommendedName>
</protein>
<dbReference type="Proteomes" id="UP000431744">
    <property type="component" value="Unassembled WGS sequence"/>
</dbReference>
<dbReference type="CDD" id="cd17369">
    <property type="entry name" value="MFS_ShiA_like"/>
    <property type="match status" value="1"/>
</dbReference>
<keyword evidence="4" id="KW-1003">Cell membrane</keyword>
<dbReference type="GO" id="GO:0005886">
    <property type="term" value="C:plasma membrane"/>
    <property type="evidence" value="ECO:0007669"/>
    <property type="project" value="UniProtKB-SubCell"/>
</dbReference>
<evidence type="ECO:0000313" key="14">
    <source>
        <dbReference type="Proteomes" id="UP000431744"/>
    </source>
</evidence>
<dbReference type="InterPro" id="IPR020846">
    <property type="entry name" value="MFS_dom"/>
</dbReference>
<evidence type="ECO:0000256" key="5">
    <source>
        <dbReference type="ARBA" id="ARBA00022692"/>
    </source>
</evidence>
<feature type="transmembrane region" description="Helical" evidence="11">
    <location>
        <begin position="159"/>
        <end position="182"/>
    </location>
</feature>
<dbReference type="PROSITE" id="PS50850">
    <property type="entry name" value="MFS"/>
    <property type="match status" value="1"/>
</dbReference>
<evidence type="ECO:0000256" key="7">
    <source>
        <dbReference type="ARBA" id="ARBA00022989"/>
    </source>
</evidence>
<feature type="transmembrane region" description="Helical" evidence="11">
    <location>
        <begin position="319"/>
        <end position="338"/>
    </location>
</feature>
<feature type="transmembrane region" description="Helical" evidence="11">
    <location>
        <begin position="383"/>
        <end position="407"/>
    </location>
</feature>
<dbReference type="EMBL" id="WBJY01000001">
    <property type="protein sequence ID" value="KAB1649742.1"/>
    <property type="molecule type" value="Genomic_DNA"/>
</dbReference>
<dbReference type="PROSITE" id="PS00216">
    <property type="entry name" value="SUGAR_TRANSPORT_1"/>
    <property type="match status" value="1"/>
</dbReference>
<sequence length="450" mass="47730">MSIAPAASAPPKAKSRMRLVAGSSLIGTAIEWYDFFLYGTAATLVFNQLFYPAGDPFVATLLSLGTFAVGFVARPLGAVVLGHLGDRKGRKTTLVWSLILMGIATFLIALVPSYAAIGVAAPVLLLVLRIVQGFALGGEWAGSILLVSEHADDGNRRGFWSSLPNLGPSVGSLLSAGVMSLLSASMSNEAFLDYGWRIAFGLSAILVIVGLVMRLVVEETPVFEQRMAAEKLAPKTAAKLPLVTALKSNWKEILLAAGTRMGENAGYYLYTVFILTYVTDMVGSDRQFALNAVMIGQVVAIVLIPLLAMLSDRVGRKPLLLVSSILTIPWGFAFFALLDRGDPFSITVAAVGGLIIFAGFSSAIGAFYSELFPTEVRYTGTSVAYNTASILAGAISPIIALSLYQATGTGTSIGFYLAGMGVISLVSVLLVRETRKVKLSGRDDELVTRH</sequence>
<proteinExistence type="inferred from homology"/>
<dbReference type="InterPro" id="IPR005828">
    <property type="entry name" value="MFS_sugar_transport-like"/>
</dbReference>
<feature type="transmembrane region" description="Helical" evidence="11">
    <location>
        <begin position="123"/>
        <end position="147"/>
    </location>
</feature>
<dbReference type="AlphaFoldDB" id="A0A6H9WFR3"/>
<comment type="caution">
    <text evidence="13">The sequence shown here is derived from an EMBL/GenBank/DDBJ whole genome shotgun (WGS) entry which is preliminary data.</text>
</comment>
<evidence type="ECO:0000256" key="9">
    <source>
        <dbReference type="ARBA" id="ARBA00037295"/>
    </source>
</evidence>
<keyword evidence="8 11" id="KW-0472">Membrane</keyword>
<reference evidence="13 14" key="1">
    <citation type="submission" date="2019-09" db="EMBL/GenBank/DDBJ databases">
        <title>Phylogeny of genus Pseudoclavibacter and closely related genus.</title>
        <authorList>
            <person name="Li Y."/>
        </authorList>
    </citation>
    <scope>NUCLEOTIDE SEQUENCE [LARGE SCALE GENOMIC DNA]</scope>
    <source>
        <strain evidence="13 14">EGI 60007</strain>
    </source>
</reference>
<comment type="similarity">
    <text evidence="2">Belongs to the major facilitator superfamily. Metabolite:H+ Symporter (MHS) family (TC 2.A.1.6) family.</text>
</comment>
<accession>A0A6H9WFR3</accession>
<dbReference type="InterPro" id="IPR036259">
    <property type="entry name" value="MFS_trans_sf"/>
</dbReference>
<evidence type="ECO:0000256" key="11">
    <source>
        <dbReference type="SAM" id="Phobius"/>
    </source>
</evidence>
<dbReference type="PROSITE" id="PS00217">
    <property type="entry name" value="SUGAR_TRANSPORT_2"/>
    <property type="match status" value="1"/>
</dbReference>
<dbReference type="Gene3D" id="1.20.1250.20">
    <property type="entry name" value="MFS general substrate transporter like domains"/>
    <property type="match status" value="1"/>
</dbReference>
<organism evidence="13 14">
    <name type="scientific">Pseudoclavibacter endophyticus</name>
    <dbReference type="NCBI Taxonomy" id="1778590"/>
    <lineage>
        <taxon>Bacteria</taxon>
        <taxon>Bacillati</taxon>
        <taxon>Actinomycetota</taxon>
        <taxon>Actinomycetes</taxon>
        <taxon>Micrococcales</taxon>
        <taxon>Microbacteriaceae</taxon>
        <taxon>Pseudoclavibacter</taxon>
    </lineage>
</organism>
<keyword evidence="14" id="KW-1185">Reference proteome</keyword>
<feature type="transmembrane region" description="Helical" evidence="11">
    <location>
        <begin position="288"/>
        <end position="307"/>
    </location>
</feature>
<evidence type="ECO:0000256" key="3">
    <source>
        <dbReference type="ARBA" id="ARBA00022448"/>
    </source>
</evidence>
<feature type="transmembrane region" description="Helical" evidence="11">
    <location>
        <begin position="265"/>
        <end position="282"/>
    </location>
</feature>
<comment type="subcellular location">
    <subcellularLocation>
        <location evidence="1">Cell membrane</location>
        <topology evidence="1">Multi-pass membrane protein</topology>
    </subcellularLocation>
</comment>
<comment type="function">
    <text evidence="9">May be a proton symporter involved in the uptake of osmolytes such as proline and glycine betaine.</text>
</comment>